<feature type="transmembrane region" description="Helical" evidence="6">
    <location>
        <begin position="146"/>
        <end position="165"/>
    </location>
</feature>
<proteinExistence type="inferred from homology"/>
<evidence type="ECO:0000256" key="6">
    <source>
        <dbReference type="SAM" id="Phobius"/>
    </source>
</evidence>
<dbReference type="InterPro" id="IPR004923">
    <property type="entry name" value="FTR1/Fip1/EfeU"/>
</dbReference>
<keyword evidence="5 6" id="KW-0472">Membrane</keyword>
<evidence type="ECO:0008006" key="8">
    <source>
        <dbReference type="Google" id="ProtNLM"/>
    </source>
</evidence>
<dbReference type="PANTHER" id="PTHR31632">
    <property type="entry name" value="IRON TRANSPORTER FTH1"/>
    <property type="match status" value="1"/>
</dbReference>
<evidence type="ECO:0000256" key="5">
    <source>
        <dbReference type="ARBA" id="ARBA00023136"/>
    </source>
</evidence>
<accession>A0A381QYA8</accession>
<reference evidence="7" key="1">
    <citation type="submission" date="2018-05" db="EMBL/GenBank/DDBJ databases">
        <authorList>
            <person name="Lanie J.A."/>
            <person name="Ng W.-L."/>
            <person name="Kazmierczak K.M."/>
            <person name="Andrzejewski T.M."/>
            <person name="Davidsen T.M."/>
            <person name="Wayne K.J."/>
            <person name="Tettelin H."/>
            <person name="Glass J.I."/>
            <person name="Rusch D."/>
            <person name="Podicherti R."/>
            <person name="Tsui H.-C.T."/>
            <person name="Winkler M.E."/>
        </authorList>
    </citation>
    <scope>NUCLEOTIDE SEQUENCE</scope>
</reference>
<evidence type="ECO:0000256" key="1">
    <source>
        <dbReference type="ARBA" id="ARBA00004141"/>
    </source>
</evidence>
<feature type="transmembrane region" description="Helical" evidence="6">
    <location>
        <begin position="103"/>
        <end position="126"/>
    </location>
</feature>
<dbReference type="EMBL" id="UINC01001593">
    <property type="protein sequence ID" value="SUZ84411.1"/>
    <property type="molecule type" value="Genomic_DNA"/>
</dbReference>
<protein>
    <recommendedName>
        <fullName evidence="8">High-affinity iron transporter</fullName>
    </recommendedName>
</protein>
<dbReference type="Pfam" id="PF03239">
    <property type="entry name" value="FTR1"/>
    <property type="match status" value="1"/>
</dbReference>
<dbReference type="PANTHER" id="PTHR31632:SF2">
    <property type="entry name" value="PLASMA MEMBRANE IRON PERMEASE"/>
    <property type="match status" value="1"/>
</dbReference>
<evidence type="ECO:0000256" key="3">
    <source>
        <dbReference type="ARBA" id="ARBA00022692"/>
    </source>
</evidence>
<gene>
    <name evidence="7" type="ORF">METZ01_LOCUS37265</name>
</gene>
<evidence type="ECO:0000313" key="7">
    <source>
        <dbReference type="EMBL" id="SUZ84411.1"/>
    </source>
</evidence>
<sequence>MAELLITFRETLEAALIVGILYTFVSKTGRNHLGQSIINGVLGALIASVAFAVLFQVLLGGFSGKAEEIFEGTVMILAAVLLSTMIIWMARNKNVSESLENQASAVLASDQNVAIGLFSLAFLSVFREGIETVLFLYGIFIKDGGLSLTTSLIGAILAILIGYAIFVQGKKVPLKTFFNVTSILLIFVAAGLVSYGIHEFEEAGLIPYYGALWDINPALNTDGSYPLLHEKGGIGVFAKGLFGWNGNPSAIEIISYLLTLGLVSFLWTKASESPGGIVEDKKSPMNEKCPTCFEEVQQSKQTKCSNCDTELNLQ</sequence>
<feature type="transmembrane region" description="Helical" evidence="6">
    <location>
        <begin position="69"/>
        <end position="91"/>
    </location>
</feature>
<feature type="transmembrane region" description="Helical" evidence="6">
    <location>
        <begin position="6"/>
        <end position="25"/>
    </location>
</feature>
<keyword evidence="3 6" id="KW-0812">Transmembrane</keyword>
<feature type="transmembrane region" description="Helical" evidence="6">
    <location>
        <begin position="37"/>
        <end position="57"/>
    </location>
</feature>
<comment type="similarity">
    <text evidence="2">Belongs to the oxidase-dependent Fe transporter (OFeT) (TC 9.A.10.1) family.</text>
</comment>
<keyword evidence="4 6" id="KW-1133">Transmembrane helix</keyword>
<feature type="transmembrane region" description="Helical" evidence="6">
    <location>
        <begin position="177"/>
        <end position="197"/>
    </location>
</feature>
<dbReference type="GO" id="GO:0015093">
    <property type="term" value="F:ferrous iron transmembrane transporter activity"/>
    <property type="evidence" value="ECO:0007669"/>
    <property type="project" value="TreeGrafter"/>
</dbReference>
<comment type="subcellular location">
    <subcellularLocation>
        <location evidence="1">Membrane</location>
        <topology evidence="1">Multi-pass membrane protein</topology>
    </subcellularLocation>
</comment>
<evidence type="ECO:0000256" key="4">
    <source>
        <dbReference type="ARBA" id="ARBA00022989"/>
    </source>
</evidence>
<dbReference type="AlphaFoldDB" id="A0A381QYA8"/>
<name>A0A381QYA8_9ZZZZ</name>
<organism evidence="7">
    <name type="scientific">marine metagenome</name>
    <dbReference type="NCBI Taxonomy" id="408172"/>
    <lineage>
        <taxon>unclassified sequences</taxon>
        <taxon>metagenomes</taxon>
        <taxon>ecological metagenomes</taxon>
    </lineage>
</organism>
<evidence type="ECO:0000256" key="2">
    <source>
        <dbReference type="ARBA" id="ARBA00008333"/>
    </source>
</evidence>
<dbReference type="GO" id="GO:0033573">
    <property type="term" value="C:high-affinity iron permease complex"/>
    <property type="evidence" value="ECO:0007669"/>
    <property type="project" value="InterPro"/>
</dbReference>